<evidence type="ECO:0000313" key="2">
    <source>
        <dbReference type="EMBL" id="GIY35698.1"/>
    </source>
</evidence>
<proteinExistence type="predicted"/>
<dbReference type="AlphaFoldDB" id="A0AAV4SMT6"/>
<feature type="region of interest" description="Disordered" evidence="1">
    <location>
        <begin position="1"/>
        <end position="42"/>
    </location>
</feature>
<dbReference type="EMBL" id="BPLQ01008196">
    <property type="protein sequence ID" value="GIY35698.1"/>
    <property type="molecule type" value="Genomic_DNA"/>
</dbReference>
<comment type="caution">
    <text evidence="2">The sequence shown here is derived from an EMBL/GenBank/DDBJ whole genome shotgun (WGS) entry which is preliminary data.</text>
</comment>
<feature type="region of interest" description="Disordered" evidence="1">
    <location>
        <begin position="63"/>
        <end position="87"/>
    </location>
</feature>
<name>A0AAV4SMT6_9ARAC</name>
<organism evidence="2 3">
    <name type="scientific">Caerostris darwini</name>
    <dbReference type="NCBI Taxonomy" id="1538125"/>
    <lineage>
        <taxon>Eukaryota</taxon>
        <taxon>Metazoa</taxon>
        <taxon>Ecdysozoa</taxon>
        <taxon>Arthropoda</taxon>
        <taxon>Chelicerata</taxon>
        <taxon>Arachnida</taxon>
        <taxon>Araneae</taxon>
        <taxon>Araneomorphae</taxon>
        <taxon>Entelegynae</taxon>
        <taxon>Araneoidea</taxon>
        <taxon>Araneidae</taxon>
        <taxon>Caerostris</taxon>
    </lineage>
</organism>
<sequence>MTGHSYAIKSGGKKISRRKLPLTLGRPLPGISPEKHSLSFTTTAQGSRNKFMVFYFCQERKPQEDGGCRASLPNGDKDEPYPSESYY</sequence>
<dbReference type="Proteomes" id="UP001054837">
    <property type="component" value="Unassembled WGS sequence"/>
</dbReference>
<accession>A0AAV4SMT6</accession>
<evidence type="ECO:0000313" key="3">
    <source>
        <dbReference type="Proteomes" id="UP001054837"/>
    </source>
</evidence>
<evidence type="ECO:0000256" key="1">
    <source>
        <dbReference type="SAM" id="MobiDB-lite"/>
    </source>
</evidence>
<keyword evidence="3" id="KW-1185">Reference proteome</keyword>
<reference evidence="2 3" key="1">
    <citation type="submission" date="2021-06" db="EMBL/GenBank/DDBJ databases">
        <title>Caerostris darwini draft genome.</title>
        <authorList>
            <person name="Kono N."/>
            <person name="Arakawa K."/>
        </authorList>
    </citation>
    <scope>NUCLEOTIDE SEQUENCE [LARGE SCALE GENOMIC DNA]</scope>
</reference>
<protein>
    <submittedName>
        <fullName evidence="2">Uncharacterized protein</fullName>
    </submittedName>
</protein>
<gene>
    <name evidence="2" type="ORF">CDAR_185271</name>
</gene>
<feature type="compositionally biased region" description="Basic residues" evidence="1">
    <location>
        <begin position="11"/>
        <end position="20"/>
    </location>
</feature>